<evidence type="ECO:0000256" key="1">
    <source>
        <dbReference type="SAM" id="MobiDB-lite"/>
    </source>
</evidence>
<dbReference type="AlphaFoldDB" id="A0A813WBD3"/>
<accession>A0A813WBD3</accession>
<evidence type="ECO:0000313" key="2">
    <source>
        <dbReference type="EMBL" id="CAF0852609.1"/>
    </source>
</evidence>
<name>A0A813WBD3_ADIRI</name>
<feature type="region of interest" description="Disordered" evidence="1">
    <location>
        <begin position="1"/>
        <end position="30"/>
    </location>
</feature>
<dbReference type="GO" id="GO:0043027">
    <property type="term" value="F:cysteine-type endopeptidase inhibitor activity involved in apoptotic process"/>
    <property type="evidence" value="ECO:0007669"/>
    <property type="project" value="TreeGrafter"/>
</dbReference>
<dbReference type="InterPro" id="IPR050784">
    <property type="entry name" value="IAP"/>
</dbReference>
<proteinExistence type="predicted"/>
<dbReference type="SMART" id="SM00238">
    <property type="entry name" value="BIR"/>
    <property type="match status" value="3"/>
</dbReference>
<dbReference type="PANTHER" id="PTHR10044:SF139">
    <property type="entry name" value="DEATH-ASSOCIATED INHIBITOR OF APOPTOSIS 2"/>
    <property type="match status" value="1"/>
</dbReference>
<reference evidence="2" key="1">
    <citation type="submission" date="2021-02" db="EMBL/GenBank/DDBJ databases">
        <authorList>
            <person name="Nowell W R."/>
        </authorList>
    </citation>
    <scope>NUCLEOTIDE SEQUENCE</scope>
</reference>
<dbReference type="SUPFAM" id="SSF57924">
    <property type="entry name" value="Inhibitor of apoptosis (IAP) repeat"/>
    <property type="match status" value="3"/>
</dbReference>
<comment type="caution">
    <text evidence="2">The sequence shown here is derived from an EMBL/GenBank/DDBJ whole genome shotgun (WGS) entry which is preliminary data.</text>
</comment>
<evidence type="ECO:0000313" key="3">
    <source>
        <dbReference type="Proteomes" id="UP000663852"/>
    </source>
</evidence>
<dbReference type="Gene3D" id="1.10.1170.10">
    <property type="entry name" value="Inhibitor Of Apoptosis Protein (2mihbC-IAP-1), Chain A"/>
    <property type="match status" value="3"/>
</dbReference>
<dbReference type="GO" id="GO:0005737">
    <property type="term" value="C:cytoplasm"/>
    <property type="evidence" value="ECO:0007669"/>
    <property type="project" value="TreeGrafter"/>
</dbReference>
<dbReference type="CDD" id="cd00022">
    <property type="entry name" value="BIR"/>
    <property type="match status" value="2"/>
</dbReference>
<dbReference type="EMBL" id="CAJNOJ010000022">
    <property type="protein sequence ID" value="CAF0852609.1"/>
    <property type="molecule type" value="Genomic_DNA"/>
</dbReference>
<protein>
    <submittedName>
        <fullName evidence="2">Uncharacterized protein</fullName>
    </submittedName>
</protein>
<dbReference type="OrthoDB" id="774873at2759"/>
<dbReference type="GO" id="GO:0061630">
    <property type="term" value="F:ubiquitin protein ligase activity"/>
    <property type="evidence" value="ECO:0007669"/>
    <property type="project" value="TreeGrafter"/>
</dbReference>
<dbReference type="Pfam" id="PF00653">
    <property type="entry name" value="BIR"/>
    <property type="match status" value="3"/>
</dbReference>
<dbReference type="PROSITE" id="PS50143">
    <property type="entry name" value="BIR_REPEAT_2"/>
    <property type="match status" value="3"/>
</dbReference>
<dbReference type="GO" id="GO:0051726">
    <property type="term" value="P:regulation of cell cycle"/>
    <property type="evidence" value="ECO:0007669"/>
    <property type="project" value="TreeGrafter"/>
</dbReference>
<sequence>MPFSSTAKPYGDSSYGQFRRNSSGQNPKIDMGHLKENIERTCQSMTKTLGSFSHFQIASAGFEYTDQNNTAVCRKCGLQVSNWTSGRTPFALHSDKSPTCSFVLSILPSEKIIDHATASLLTTMASLRSTSTDHTSFRALTPLLIEVDTLRRIRKRTFSHWPSSSSSSSYPSASQMIQAGFFSCNIGDRVMCIYCNIICHQWTCTDDDDPCEVHRKLSPNCPYVRLTSINSAASSIAIINDHLTSNVATSSSDDRIYRFDVIVPTTAINPMYMEVTQRYLSFSTWSGDNLPSVDDLVKSGFFYTGKTTRVTCFYCNGSVEKWSANDDPLIEHVRCFPHCAYAKQMCDSETYQRVQYAKLRAEQKQTNSSMVTRDSSNKKEILGDDRSLANDNGILMRCVAARLDLPISMRLVERGFKLSIIKRCWEDQLQIKRDDFIDECDLVMAYMILQKQIDCIAGKNENIIVPHITMGKSQVPEHLEFGVVDQAIVRSTATDLSGADNDENVEMMISSRQSRAATFKIDSRHGRNPRTSIFDSSEPHRIALPDCCMIAYETLTPCYYHRDSQ</sequence>
<dbReference type="GO" id="GO:0005634">
    <property type="term" value="C:nucleus"/>
    <property type="evidence" value="ECO:0007669"/>
    <property type="project" value="TreeGrafter"/>
</dbReference>
<gene>
    <name evidence="2" type="ORF">EDS130_LOCUS7393</name>
</gene>
<feature type="compositionally biased region" description="Polar residues" evidence="1">
    <location>
        <begin position="14"/>
        <end position="26"/>
    </location>
</feature>
<dbReference type="GO" id="GO:0043066">
    <property type="term" value="P:negative regulation of apoptotic process"/>
    <property type="evidence" value="ECO:0007669"/>
    <property type="project" value="TreeGrafter"/>
</dbReference>
<organism evidence="2 3">
    <name type="scientific">Adineta ricciae</name>
    <name type="common">Rotifer</name>
    <dbReference type="NCBI Taxonomy" id="249248"/>
    <lineage>
        <taxon>Eukaryota</taxon>
        <taxon>Metazoa</taxon>
        <taxon>Spiralia</taxon>
        <taxon>Gnathifera</taxon>
        <taxon>Rotifera</taxon>
        <taxon>Eurotatoria</taxon>
        <taxon>Bdelloidea</taxon>
        <taxon>Adinetida</taxon>
        <taxon>Adinetidae</taxon>
        <taxon>Adineta</taxon>
    </lineage>
</organism>
<dbReference type="GO" id="GO:0031398">
    <property type="term" value="P:positive regulation of protein ubiquitination"/>
    <property type="evidence" value="ECO:0007669"/>
    <property type="project" value="TreeGrafter"/>
</dbReference>
<dbReference type="InterPro" id="IPR001370">
    <property type="entry name" value="BIR_rpt"/>
</dbReference>
<dbReference type="PANTHER" id="PTHR10044">
    <property type="entry name" value="INHIBITOR OF APOPTOSIS"/>
    <property type="match status" value="1"/>
</dbReference>
<dbReference type="Proteomes" id="UP000663852">
    <property type="component" value="Unassembled WGS sequence"/>
</dbReference>